<feature type="domain" description="HTH merR-type" evidence="2">
    <location>
        <begin position="1"/>
        <end position="69"/>
    </location>
</feature>
<comment type="caution">
    <text evidence="3">The sequence shown here is derived from an EMBL/GenBank/DDBJ whole genome shotgun (WGS) entry which is preliminary data.</text>
</comment>
<dbReference type="STRING" id="1305675.BFG57_15805"/>
<evidence type="ECO:0000313" key="4">
    <source>
        <dbReference type="Proteomes" id="UP000095209"/>
    </source>
</evidence>
<accession>A0A1E5LED8</accession>
<dbReference type="PROSITE" id="PS00552">
    <property type="entry name" value="HTH_MERR_1"/>
    <property type="match status" value="1"/>
</dbReference>
<dbReference type="AlphaFoldDB" id="A0A1E5LED8"/>
<dbReference type="SUPFAM" id="SSF46955">
    <property type="entry name" value="Putative DNA-binding domain"/>
    <property type="match status" value="1"/>
</dbReference>
<dbReference type="CDD" id="cd01109">
    <property type="entry name" value="HTH_YyaN"/>
    <property type="match status" value="1"/>
</dbReference>
<dbReference type="PANTHER" id="PTHR30204">
    <property type="entry name" value="REDOX-CYCLING DRUG-SENSING TRANSCRIPTIONAL ACTIVATOR SOXR"/>
    <property type="match status" value="1"/>
</dbReference>
<dbReference type="PRINTS" id="PR00040">
    <property type="entry name" value="HTHMERR"/>
</dbReference>
<reference evidence="3 4" key="1">
    <citation type="submission" date="2016-08" db="EMBL/GenBank/DDBJ databases">
        <title>Genome of Bacillus solimangrovi GH2-4.</title>
        <authorList>
            <person name="Lim S."/>
            <person name="Kim B.-C."/>
        </authorList>
    </citation>
    <scope>NUCLEOTIDE SEQUENCE [LARGE SCALE GENOMIC DNA]</scope>
    <source>
        <strain evidence="3 4">GH2-4</strain>
    </source>
</reference>
<dbReference type="SMART" id="SM00422">
    <property type="entry name" value="HTH_MERR"/>
    <property type="match status" value="1"/>
</dbReference>
<evidence type="ECO:0000313" key="3">
    <source>
        <dbReference type="EMBL" id="OEH92445.1"/>
    </source>
</evidence>
<dbReference type="InterPro" id="IPR009061">
    <property type="entry name" value="DNA-bd_dom_put_sf"/>
</dbReference>
<dbReference type="EMBL" id="MJEH01000028">
    <property type="protein sequence ID" value="OEH92445.1"/>
    <property type="molecule type" value="Genomic_DNA"/>
</dbReference>
<sequence>MYSIGEVAKTVGISAHTLRYYEKENIIEPIRKPNGDRMYDDTHVQWLQFVLKLRDTQMPIAQIREYATLYRQGEHTTTDRLAILENHQREIQKQIKDLVATEEMLSDKITIYKRMLKASTTSNLLK</sequence>
<dbReference type="PROSITE" id="PS50937">
    <property type="entry name" value="HTH_MERR_2"/>
    <property type="match status" value="1"/>
</dbReference>
<dbReference type="Gene3D" id="1.10.1660.10">
    <property type="match status" value="1"/>
</dbReference>
<dbReference type="RefSeq" id="WP_069717522.1">
    <property type="nucleotide sequence ID" value="NZ_MJEH01000028.1"/>
</dbReference>
<name>A0A1E5LED8_9BACI</name>
<organism evidence="3 4">
    <name type="scientific">Bacillus solimangrovi</name>
    <dbReference type="NCBI Taxonomy" id="1305675"/>
    <lineage>
        <taxon>Bacteria</taxon>
        <taxon>Bacillati</taxon>
        <taxon>Bacillota</taxon>
        <taxon>Bacilli</taxon>
        <taxon>Bacillales</taxon>
        <taxon>Bacillaceae</taxon>
        <taxon>Bacillus</taxon>
    </lineage>
</organism>
<dbReference type="PANTHER" id="PTHR30204:SF82">
    <property type="entry name" value="TRANSCRIPTIONAL REGULATOR, MERR FAMILY"/>
    <property type="match status" value="1"/>
</dbReference>
<dbReference type="GO" id="GO:0003677">
    <property type="term" value="F:DNA binding"/>
    <property type="evidence" value="ECO:0007669"/>
    <property type="project" value="UniProtKB-KW"/>
</dbReference>
<keyword evidence="4" id="KW-1185">Reference proteome</keyword>
<dbReference type="InterPro" id="IPR000551">
    <property type="entry name" value="MerR-type_HTH_dom"/>
</dbReference>
<dbReference type="GO" id="GO:0003700">
    <property type="term" value="F:DNA-binding transcription factor activity"/>
    <property type="evidence" value="ECO:0007669"/>
    <property type="project" value="InterPro"/>
</dbReference>
<dbReference type="Pfam" id="PF13411">
    <property type="entry name" value="MerR_1"/>
    <property type="match status" value="1"/>
</dbReference>
<protein>
    <submittedName>
        <fullName evidence="3">MerR family transcriptional regulator</fullName>
    </submittedName>
</protein>
<evidence type="ECO:0000259" key="2">
    <source>
        <dbReference type="PROSITE" id="PS50937"/>
    </source>
</evidence>
<proteinExistence type="predicted"/>
<dbReference type="OrthoDB" id="9811174at2"/>
<dbReference type="InterPro" id="IPR047057">
    <property type="entry name" value="MerR_fam"/>
</dbReference>
<keyword evidence="1" id="KW-0238">DNA-binding</keyword>
<evidence type="ECO:0000256" key="1">
    <source>
        <dbReference type="ARBA" id="ARBA00023125"/>
    </source>
</evidence>
<gene>
    <name evidence="3" type="ORF">BFG57_15805</name>
</gene>
<dbReference type="Proteomes" id="UP000095209">
    <property type="component" value="Unassembled WGS sequence"/>
</dbReference>